<sequence>MSPGVPGIVAMASTMAHKFPKVFEFKMIKEGDKPISPDQTQNRMLSDELIEKIIQANAMAARIEPAGNPPSDGLSAVYWQAYSTVRDKI</sequence>
<proteinExistence type="predicted"/>
<dbReference type="EMBL" id="UOFR01000052">
    <property type="protein sequence ID" value="VAW97652.1"/>
    <property type="molecule type" value="Genomic_DNA"/>
</dbReference>
<accession>A0A3B1ACM4</accession>
<name>A0A3B1ACM4_9ZZZZ</name>
<protein>
    <submittedName>
        <fullName evidence="1">Uncharacterized protein</fullName>
    </submittedName>
</protein>
<evidence type="ECO:0000313" key="1">
    <source>
        <dbReference type="EMBL" id="VAW97652.1"/>
    </source>
</evidence>
<gene>
    <name evidence="1" type="ORF">MNBD_GAMMA21-2166</name>
</gene>
<dbReference type="AlphaFoldDB" id="A0A3B1ACM4"/>
<organism evidence="1">
    <name type="scientific">hydrothermal vent metagenome</name>
    <dbReference type="NCBI Taxonomy" id="652676"/>
    <lineage>
        <taxon>unclassified sequences</taxon>
        <taxon>metagenomes</taxon>
        <taxon>ecological metagenomes</taxon>
    </lineage>
</organism>
<reference evidence="1" key="1">
    <citation type="submission" date="2018-06" db="EMBL/GenBank/DDBJ databases">
        <authorList>
            <person name="Zhirakovskaya E."/>
        </authorList>
    </citation>
    <scope>NUCLEOTIDE SEQUENCE</scope>
</reference>